<evidence type="ECO:0000313" key="1">
    <source>
        <dbReference type="EMBL" id="PRP71963.1"/>
    </source>
</evidence>
<comment type="caution">
    <text evidence="1">The sequence shown here is derived from an EMBL/GenBank/DDBJ whole genome shotgun (WGS) entry which is preliminary data.</text>
</comment>
<reference evidence="1 2" key="1">
    <citation type="submission" date="2017-01" db="EMBL/GenBank/DDBJ databases">
        <title>New insights into the genetic diversity of Chromobacterium isolated from tropical freshwater lake.</title>
        <authorList>
            <person name="Santos A.B."/>
            <person name="Nascimento A.M."/>
            <person name="Da Silva P.C."/>
        </authorList>
    </citation>
    <scope>NUCLEOTIDE SEQUENCE [LARGE SCALE GENOMIC DNA]</scope>
    <source>
        <strain evidence="1 2">56AF</strain>
    </source>
</reference>
<dbReference type="EMBL" id="MTBD01000006">
    <property type="protein sequence ID" value="PRP71963.1"/>
    <property type="molecule type" value="Genomic_DNA"/>
</dbReference>
<accession>A0A2S9X8B8</accession>
<protein>
    <submittedName>
        <fullName evidence="1">Uncharacterized protein</fullName>
    </submittedName>
</protein>
<gene>
    <name evidence="1" type="ORF">BUE93_03455</name>
</gene>
<proteinExistence type="predicted"/>
<dbReference type="Proteomes" id="UP000239469">
    <property type="component" value="Unassembled WGS sequence"/>
</dbReference>
<evidence type="ECO:0000313" key="2">
    <source>
        <dbReference type="Proteomes" id="UP000239469"/>
    </source>
</evidence>
<dbReference type="AlphaFoldDB" id="A0A2S9X8B8"/>
<sequence length="103" mass="11166">MDSFMQTIRSYGQEIDNGRLEAGELSYMMGCGEGELAFSVASIGGDIGHTIENCRDQLLLRLGLTGPLTPEQQRLRGWIVGLMCGMELSLIETALDTAKPANT</sequence>
<name>A0A2S9X8B8_9NEIS</name>
<organism evidence="1 2">
    <name type="scientific">Chromobacterium amazonense</name>
    <dbReference type="NCBI Taxonomy" id="1382803"/>
    <lineage>
        <taxon>Bacteria</taxon>
        <taxon>Pseudomonadati</taxon>
        <taxon>Pseudomonadota</taxon>
        <taxon>Betaproteobacteria</taxon>
        <taxon>Neisseriales</taxon>
        <taxon>Chromobacteriaceae</taxon>
        <taxon>Chromobacterium</taxon>
    </lineage>
</organism>